<organism evidence="2 3">
    <name type="scientific">Centaurea solstitialis</name>
    <name type="common">yellow star-thistle</name>
    <dbReference type="NCBI Taxonomy" id="347529"/>
    <lineage>
        <taxon>Eukaryota</taxon>
        <taxon>Viridiplantae</taxon>
        <taxon>Streptophyta</taxon>
        <taxon>Embryophyta</taxon>
        <taxon>Tracheophyta</taxon>
        <taxon>Spermatophyta</taxon>
        <taxon>Magnoliopsida</taxon>
        <taxon>eudicotyledons</taxon>
        <taxon>Gunneridae</taxon>
        <taxon>Pentapetalae</taxon>
        <taxon>asterids</taxon>
        <taxon>campanulids</taxon>
        <taxon>Asterales</taxon>
        <taxon>Asteraceae</taxon>
        <taxon>Carduoideae</taxon>
        <taxon>Cardueae</taxon>
        <taxon>Centaureinae</taxon>
        <taxon>Centaurea</taxon>
    </lineage>
</organism>
<dbReference type="Proteomes" id="UP001172457">
    <property type="component" value="Chromosome 1"/>
</dbReference>
<protein>
    <recommendedName>
        <fullName evidence="1">Reverse transcriptase zinc-binding domain-containing protein</fullName>
    </recommendedName>
</protein>
<dbReference type="InterPro" id="IPR026960">
    <property type="entry name" value="RVT-Znf"/>
</dbReference>
<dbReference type="PANTHER" id="PTHR33116">
    <property type="entry name" value="REVERSE TRANSCRIPTASE ZINC-BINDING DOMAIN-CONTAINING PROTEIN-RELATED-RELATED"/>
    <property type="match status" value="1"/>
</dbReference>
<name>A0AA38TX46_9ASTR</name>
<feature type="domain" description="Reverse transcriptase zinc-binding" evidence="1">
    <location>
        <begin position="255"/>
        <end position="323"/>
    </location>
</feature>
<evidence type="ECO:0000313" key="2">
    <source>
        <dbReference type="EMBL" id="KAJ9564768.1"/>
    </source>
</evidence>
<dbReference type="EMBL" id="JARYMX010000001">
    <property type="protein sequence ID" value="KAJ9564768.1"/>
    <property type="molecule type" value="Genomic_DNA"/>
</dbReference>
<sequence length="421" mass="48219">MTKAVLGSTPLYFLSLFRAPSGVIGELERIRKNFFGGGGGECNKSSFAWVKWKTILKPFHKGGLNVGCLKDMNHALLAKWWWRFRVENGTFWNKVIRSIYGSEGGCGGREEVGSGRGGSVWRNIVGVGRCIDGSGISFSESFRKVVGEGRDTRFWEDVWLGDKSLKEEFPRICRLDSSWGIGEVISEKGEWVEGRWRWLWSWRRDPRGRELGELSGWTPCRGKKDAWDWDLDPGKGFSVRKMRGLLADVGRGAAEGCKTVWSRLVPRKVNVFVWRVRLGRIPTRVLLDKRGIDLDSVLCPRCGEYSEDIDHALLNCEVVKNLWLKVGNWWNKPMNGVVSVSQLLSEDEELIHNHIDKARWVGVKWVFLYLLWSNRNSLVFRNEKKELNGCFFEWQRVAFEWISSKSKGGCGDWFSWLAGEG</sequence>
<dbReference type="AlphaFoldDB" id="A0AA38TX46"/>
<dbReference type="PANTHER" id="PTHR33116:SF77">
    <property type="entry name" value="RNA-DIRECTED DNA POLYMERASE"/>
    <property type="match status" value="1"/>
</dbReference>
<evidence type="ECO:0000259" key="1">
    <source>
        <dbReference type="Pfam" id="PF13966"/>
    </source>
</evidence>
<gene>
    <name evidence="2" type="ORF">OSB04_000734</name>
</gene>
<evidence type="ECO:0000313" key="3">
    <source>
        <dbReference type="Proteomes" id="UP001172457"/>
    </source>
</evidence>
<comment type="caution">
    <text evidence="2">The sequence shown here is derived from an EMBL/GenBank/DDBJ whole genome shotgun (WGS) entry which is preliminary data.</text>
</comment>
<reference evidence="2" key="1">
    <citation type="submission" date="2023-03" db="EMBL/GenBank/DDBJ databases">
        <title>Chromosome-scale reference genome and RAD-based genetic map of yellow starthistle (Centaurea solstitialis) reveal putative structural variation and QTLs associated with invader traits.</title>
        <authorList>
            <person name="Reatini B."/>
            <person name="Cang F.A."/>
            <person name="Jiang Q."/>
            <person name="Mckibben M.T.W."/>
            <person name="Barker M.S."/>
            <person name="Rieseberg L.H."/>
            <person name="Dlugosch K.M."/>
        </authorList>
    </citation>
    <scope>NUCLEOTIDE SEQUENCE</scope>
    <source>
        <strain evidence="2">CAN-66</strain>
        <tissue evidence="2">Leaf</tissue>
    </source>
</reference>
<accession>A0AA38TX46</accession>
<keyword evidence="3" id="KW-1185">Reference proteome</keyword>
<dbReference type="Pfam" id="PF13966">
    <property type="entry name" value="zf-RVT"/>
    <property type="match status" value="1"/>
</dbReference>
<proteinExistence type="predicted"/>